<gene>
    <name evidence="1" type="ORF">C5748_25540</name>
</gene>
<name>A0A2S9IJI3_9HYPH</name>
<dbReference type="Gene3D" id="3.30.559.10">
    <property type="entry name" value="Chloramphenicol acetyltransferase-like domain"/>
    <property type="match status" value="1"/>
</dbReference>
<dbReference type="EMBL" id="PVBR01000034">
    <property type="protein sequence ID" value="PRD40691.1"/>
    <property type="molecule type" value="Genomic_DNA"/>
</dbReference>
<organism evidence="1 2">
    <name type="scientific">Phyllobacterium phragmitis</name>
    <dbReference type="NCBI Taxonomy" id="2670329"/>
    <lineage>
        <taxon>Bacteria</taxon>
        <taxon>Pseudomonadati</taxon>
        <taxon>Pseudomonadota</taxon>
        <taxon>Alphaproteobacteria</taxon>
        <taxon>Hyphomicrobiales</taxon>
        <taxon>Phyllobacteriaceae</taxon>
        <taxon>Phyllobacterium</taxon>
    </lineage>
</organism>
<sequence>MRGKTLKLSAPRRLACDLMGFAMKFPRVTVERWMQLGPLLRARGALEPRPSWTVLFLKGYALLAQEVPELRRAYIKLPTPRLYEYPMSVASVAQESEFEGVQVVVMTRIKGPEERSIPELGAMLQAARSRPILENKEAQRWLWLAQAPAPIRRTLIWIGLNLGQQRANLFGTFHLSVISGLGADSPNPLSFLTTLFNYGVMGEDGGVIVRIHFDHRVMDGADIARALKRFEEILNGTIAAELDMLAQQKACLDLEREPEY</sequence>
<dbReference type="AlphaFoldDB" id="A0A2S9IJI3"/>
<evidence type="ECO:0000313" key="1">
    <source>
        <dbReference type="EMBL" id="PRD40691.1"/>
    </source>
</evidence>
<dbReference type="SUPFAM" id="SSF52777">
    <property type="entry name" value="CoA-dependent acyltransferases"/>
    <property type="match status" value="1"/>
</dbReference>
<proteinExistence type="predicted"/>
<keyword evidence="2" id="KW-1185">Reference proteome</keyword>
<comment type="caution">
    <text evidence="1">The sequence shown here is derived from an EMBL/GenBank/DDBJ whole genome shotgun (WGS) entry which is preliminary data.</text>
</comment>
<evidence type="ECO:0008006" key="3">
    <source>
        <dbReference type="Google" id="ProtNLM"/>
    </source>
</evidence>
<accession>A0A2S9IJI3</accession>
<dbReference type="InterPro" id="IPR023213">
    <property type="entry name" value="CAT-like_dom_sf"/>
</dbReference>
<protein>
    <recommendedName>
        <fullName evidence="3">2-oxo acid dehydrogenase subunit E2</fullName>
    </recommendedName>
</protein>
<dbReference type="Proteomes" id="UP000239434">
    <property type="component" value="Unassembled WGS sequence"/>
</dbReference>
<dbReference type="RefSeq" id="WP_105745618.1">
    <property type="nucleotide sequence ID" value="NZ_PVBR01000034.1"/>
</dbReference>
<evidence type="ECO:0000313" key="2">
    <source>
        <dbReference type="Proteomes" id="UP000239434"/>
    </source>
</evidence>
<reference evidence="1 2" key="1">
    <citation type="submission" date="2018-02" db="EMBL/GenBank/DDBJ databases">
        <title>The draft genome of Phyllobacterium sp. 1N-3.</title>
        <authorList>
            <person name="Liu L."/>
            <person name="Li L."/>
            <person name="Zhang X."/>
            <person name="Wang T."/>
            <person name="Liang L."/>
        </authorList>
    </citation>
    <scope>NUCLEOTIDE SEQUENCE [LARGE SCALE GENOMIC DNA]</scope>
    <source>
        <strain evidence="1 2">1N-3</strain>
    </source>
</reference>